<feature type="coiled-coil region" evidence="1">
    <location>
        <begin position="366"/>
        <end position="401"/>
    </location>
</feature>
<gene>
    <name evidence="3" type="ORF">CYMTET_50457</name>
</gene>
<proteinExistence type="predicted"/>
<feature type="coiled-coil region" evidence="1">
    <location>
        <begin position="296"/>
        <end position="323"/>
    </location>
</feature>
<feature type="region of interest" description="Disordered" evidence="2">
    <location>
        <begin position="186"/>
        <end position="241"/>
    </location>
</feature>
<dbReference type="EMBL" id="LGRX02033861">
    <property type="protein sequence ID" value="KAK3239625.1"/>
    <property type="molecule type" value="Genomic_DNA"/>
</dbReference>
<comment type="caution">
    <text evidence="3">The sequence shown here is derived from an EMBL/GenBank/DDBJ whole genome shotgun (WGS) entry which is preliminary data.</text>
</comment>
<dbReference type="Proteomes" id="UP001190700">
    <property type="component" value="Unassembled WGS sequence"/>
</dbReference>
<reference evidence="3 4" key="1">
    <citation type="journal article" date="2015" name="Genome Biol. Evol.">
        <title>Comparative Genomics of a Bacterivorous Green Alga Reveals Evolutionary Causalities and Consequences of Phago-Mixotrophic Mode of Nutrition.</title>
        <authorList>
            <person name="Burns J.A."/>
            <person name="Paasch A."/>
            <person name="Narechania A."/>
            <person name="Kim E."/>
        </authorList>
    </citation>
    <scope>NUCLEOTIDE SEQUENCE [LARGE SCALE GENOMIC DNA]</scope>
    <source>
        <strain evidence="3 4">PLY_AMNH</strain>
    </source>
</reference>
<feature type="compositionally biased region" description="Basic and acidic residues" evidence="2">
    <location>
        <begin position="215"/>
        <end position="229"/>
    </location>
</feature>
<evidence type="ECO:0000313" key="3">
    <source>
        <dbReference type="EMBL" id="KAK3239625.1"/>
    </source>
</evidence>
<accession>A0AAE0BPD1</accession>
<keyword evidence="4" id="KW-1185">Reference proteome</keyword>
<organism evidence="3 4">
    <name type="scientific">Cymbomonas tetramitiformis</name>
    <dbReference type="NCBI Taxonomy" id="36881"/>
    <lineage>
        <taxon>Eukaryota</taxon>
        <taxon>Viridiplantae</taxon>
        <taxon>Chlorophyta</taxon>
        <taxon>Pyramimonadophyceae</taxon>
        <taxon>Pyramimonadales</taxon>
        <taxon>Pyramimonadaceae</taxon>
        <taxon>Cymbomonas</taxon>
    </lineage>
</organism>
<feature type="non-terminal residue" evidence="3">
    <location>
        <position position="1"/>
    </location>
</feature>
<sequence length="428" mass="46851">SEGKIDSWKRRQATLFTLRNSMGKVGADNDSVLNTLRPKPQRVTTEQFQSPLFSDCSTKFWVPSPSRDQVTPILGAANMNSETPADPHHSKTASIGLEKDLLRRSLSLVEEVELRKASAKSFVDYGDRKENLGNFHEKREGLMGTSQKVSTGDKTSSLSTLATNLSELRELEQSIPVVTPMKARSARSSWSSADSSGLEFATPSGFPREGQLASREGEAEDMRTPRSSREGGSPVPGSRARSDLAYEVGGHAQGERVAVFKIAPLSHPATPRSIAGQHVSKKPGWTEDAPVDARGARTLQEQIAEVRAEAQAQLDLREAASREQQAIAVAALRAEVQTEVEKCIAREAAIKEGARVALEEERARLYNSLQTEQKSFEERCVREEREAVGRAQHELAQAQSTFDGDLIVLRSQVEALHKVLHTAPLSHG</sequence>
<dbReference type="AlphaFoldDB" id="A0AAE0BPD1"/>
<feature type="region of interest" description="Disordered" evidence="2">
    <location>
        <begin position="134"/>
        <end position="158"/>
    </location>
</feature>
<feature type="compositionally biased region" description="Low complexity" evidence="2">
    <location>
        <begin position="186"/>
        <end position="196"/>
    </location>
</feature>
<evidence type="ECO:0000256" key="2">
    <source>
        <dbReference type="SAM" id="MobiDB-lite"/>
    </source>
</evidence>
<keyword evidence="1" id="KW-0175">Coiled coil</keyword>
<evidence type="ECO:0000313" key="4">
    <source>
        <dbReference type="Proteomes" id="UP001190700"/>
    </source>
</evidence>
<name>A0AAE0BPD1_9CHLO</name>
<feature type="compositionally biased region" description="Polar residues" evidence="2">
    <location>
        <begin position="144"/>
        <end position="154"/>
    </location>
</feature>
<protein>
    <submittedName>
        <fullName evidence="3">Uncharacterized protein</fullName>
    </submittedName>
</protein>
<evidence type="ECO:0000256" key="1">
    <source>
        <dbReference type="SAM" id="Coils"/>
    </source>
</evidence>